<name>A0A502GUB9_9BACT</name>
<evidence type="ECO:0000313" key="2">
    <source>
        <dbReference type="EMBL" id="TPG65819.1"/>
    </source>
</evidence>
<reference evidence="2 3" key="1">
    <citation type="journal article" date="2019" name="Environ. Microbiol.">
        <title>Species interactions and distinct microbial communities in high Arctic permafrost affected cryosols are associated with the CH4 and CO2 gas fluxes.</title>
        <authorList>
            <person name="Altshuler I."/>
            <person name="Hamel J."/>
            <person name="Turney S."/>
            <person name="Magnuson E."/>
            <person name="Levesque R."/>
            <person name="Greer C."/>
            <person name="Whyte L.G."/>
        </authorList>
    </citation>
    <scope>NUCLEOTIDE SEQUENCE [LARGE SCALE GENOMIC DNA]</scope>
    <source>
        <strain evidence="2 3">S9.2P</strain>
    </source>
</reference>
<feature type="signal peptide" evidence="1">
    <location>
        <begin position="1"/>
        <end position="20"/>
    </location>
</feature>
<dbReference type="OrthoDB" id="868831at2"/>
<dbReference type="Gene3D" id="2.60.40.10">
    <property type="entry name" value="Immunoglobulins"/>
    <property type="match status" value="1"/>
</dbReference>
<comment type="caution">
    <text evidence="2">The sequence shown here is derived from an EMBL/GenBank/DDBJ whole genome shotgun (WGS) entry which is preliminary data.</text>
</comment>
<dbReference type="EMBL" id="RCYZ01000004">
    <property type="protein sequence ID" value="TPG65819.1"/>
    <property type="molecule type" value="Genomic_DNA"/>
</dbReference>
<organism evidence="2 3">
    <name type="scientific">Hymenobacter nivis</name>
    <dbReference type="NCBI Taxonomy" id="1850093"/>
    <lineage>
        <taxon>Bacteria</taxon>
        <taxon>Pseudomonadati</taxon>
        <taxon>Bacteroidota</taxon>
        <taxon>Cytophagia</taxon>
        <taxon>Cytophagales</taxon>
        <taxon>Hymenobacteraceae</taxon>
        <taxon>Hymenobacter</taxon>
    </lineage>
</organism>
<proteinExistence type="predicted"/>
<dbReference type="RefSeq" id="WP_140466467.1">
    <property type="nucleotide sequence ID" value="NZ_RCYZ01000004.1"/>
</dbReference>
<dbReference type="AlphaFoldDB" id="A0A502GUB9"/>
<evidence type="ECO:0008006" key="4">
    <source>
        <dbReference type="Google" id="ProtNLM"/>
    </source>
</evidence>
<protein>
    <recommendedName>
        <fullName evidence="4">F5/8 type C domain-containing protein</fullName>
    </recommendedName>
</protein>
<accession>A0A502GUB9</accession>
<dbReference type="InterPro" id="IPR013783">
    <property type="entry name" value="Ig-like_fold"/>
</dbReference>
<evidence type="ECO:0000256" key="1">
    <source>
        <dbReference type="SAM" id="SignalP"/>
    </source>
</evidence>
<gene>
    <name evidence="2" type="ORF">EAH73_10510</name>
</gene>
<sequence>MLYCYATAPQIALPAGPATASGMSAHQLPARARGPKLATRLKRLLAIGGLVLAAAGGARAQAYTYTVGEAQLRPTQDVTLRAGESLHIPTNTVYTGQVTFEGTGQLIVNDWVWIAATVALPAQATLTNRYMLSLEQLTLASGATVHNAHQCATTALVLAAGAVVQNDADGWMQVYSEGFANAGLIRNCGTFLAQSWAAGGKIVGCAPLPVQLVSFTAEPAAGGVALRWRTAQEVNAARYEVEHSPDGQVFAPLSQQPAKGASTYAATDKARPGTQYYRLRIVDADASFRYSPVAVVSGGATLVSRAWYNEVGQRLGAPRPGFLLEVSTYANGAVASRKYWQQ</sequence>
<feature type="chain" id="PRO_5021365644" description="F5/8 type C domain-containing protein" evidence="1">
    <location>
        <begin position="21"/>
        <end position="342"/>
    </location>
</feature>
<keyword evidence="3" id="KW-1185">Reference proteome</keyword>
<dbReference type="Proteomes" id="UP000317646">
    <property type="component" value="Unassembled WGS sequence"/>
</dbReference>
<keyword evidence="1" id="KW-0732">Signal</keyword>
<evidence type="ECO:0000313" key="3">
    <source>
        <dbReference type="Proteomes" id="UP000317646"/>
    </source>
</evidence>